<gene>
    <name evidence="1" type="ORF">BDN72DRAFT_620082</name>
</gene>
<organism evidence="1 2">
    <name type="scientific">Pluteus cervinus</name>
    <dbReference type="NCBI Taxonomy" id="181527"/>
    <lineage>
        <taxon>Eukaryota</taxon>
        <taxon>Fungi</taxon>
        <taxon>Dikarya</taxon>
        <taxon>Basidiomycota</taxon>
        <taxon>Agaricomycotina</taxon>
        <taxon>Agaricomycetes</taxon>
        <taxon>Agaricomycetidae</taxon>
        <taxon>Agaricales</taxon>
        <taxon>Pluteineae</taxon>
        <taxon>Pluteaceae</taxon>
        <taxon>Pluteus</taxon>
    </lineage>
</organism>
<accession>A0ACD3A1S8</accession>
<proteinExistence type="predicted"/>
<name>A0ACD3A1S8_9AGAR</name>
<evidence type="ECO:0000313" key="1">
    <source>
        <dbReference type="EMBL" id="TFK59330.1"/>
    </source>
</evidence>
<dbReference type="EMBL" id="ML209014">
    <property type="protein sequence ID" value="TFK59330.1"/>
    <property type="molecule type" value="Genomic_DNA"/>
</dbReference>
<evidence type="ECO:0000313" key="2">
    <source>
        <dbReference type="Proteomes" id="UP000308600"/>
    </source>
</evidence>
<keyword evidence="2" id="KW-1185">Reference proteome</keyword>
<dbReference type="Proteomes" id="UP000308600">
    <property type="component" value="Unassembled WGS sequence"/>
</dbReference>
<protein>
    <submittedName>
        <fullName evidence="1">Uncharacterized protein</fullName>
    </submittedName>
</protein>
<sequence>MSFIKKLNKKPLDKAKPGPPIGFLHITEVKMPSSIRTSGNICLKIADGDPQNPDIKPYQVQQIKLPESVGGLEIVLSIEKTIPIQSTHLIFEIVELHHFHPDRTQSKHEVLWGDILSVLKQSDQEVVIFTIPNTQMNLVIKKESLQALLQQIVLPGSLIDHLSKAKSAITVLTDIGGPLSQLNPTAQLVVGLITAVITTLQQQQLCYEKLSQLFKRMASLLAYFEKIRNLKNFNNVQPVIKAMLTHMETTLAAVLEHSKSNSLKRFVDVALLSQQADKFSDLSSEFDRLFEEYNIALHLDMAILQDYGKVEESLKKLNHTEIIPGDQCLPNTRVSFLTDIDNWASDKNQPILWLYGPTD</sequence>
<reference evidence="1 2" key="1">
    <citation type="journal article" date="2019" name="Nat. Ecol. Evol.">
        <title>Megaphylogeny resolves global patterns of mushroom evolution.</title>
        <authorList>
            <person name="Varga T."/>
            <person name="Krizsan K."/>
            <person name="Foldi C."/>
            <person name="Dima B."/>
            <person name="Sanchez-Garcia M."/>
            <person name="Sanchez-Ramirez S."/>
            <person name="Szollosi G.J."/>
            <person name="Szarkandi J.G."/>
            <person name="Papp V."/>
            <person name="Albert L."/>
            <person name="Andreopoulos W."/>
            <person name="Angelini C."/>
            <person name="Antonin V."/>
            <person name="Barry K.W."/>
            <person name="Bougher N.L."/>
            <person name="Buchanan P."/>
            <person name="Buyck B."/>
            <person name="Bense V."/>
            <person name="Catcheside P."/>
            <person name="Chovatia M."/>
            <person name="Cooper J."/>
            <person name="Damon W."/>
            <person name="Desjardin D."/>
            <person name="Finy P."/>
            <person name="Geml J."/>
            <person name="Haridas S."/>
            <person name="Hughes K."/>
            <person name="Justo A."/>
            <person name="Karasinski D."/>
            <person name="Kautmanova I."/>
            <person name="Kiss B."/>
            <person name="Kocsube S."/>
            <person name="Kotiranta H."/>
            <person name="LaButti K.M."/>
            <person name="Lechner B.E."/>
            <person name="Liimatainen K."/>
            <person name="Lipzen A."/>
            <person name="Lukacs Z."/>
            <person name="Mihaltcheva S."/>
            <person name="Morgado L.N."/>
            <person name="Niskanen T."/>
            <person name="Noordeloos M.E."/>
            <person name="Ohm R.A."/>
            <person name="Ortiz-Santana B."/>
            <person name="Ovrebo C."/>
            <person name="Racz N."/>
            <person name="Riley R."/>
            <person name="Savchenko A."/>
            <person name="Shiryaev A."/>
            <person name="Soop K."/>
            <person name="Spirin V."/>
            <person name="Szebenyi C."/>
            <person name="Tomsovsky M."/>
            <person name="Tulloss R.E."/>
            <person name="Uehling J."/>
            <person name="Grigoriev I.V."/>
            <person name="Vagvolgyi C."/>
            <person name="Papp T."/>
            <person name="Martin F.M."/>
            <person name="Miettinen O."/>
            <person name="Hibbett D.S."/>
            <person name="Nagy L.G."/>
        </authorList>
    </citation>
    <scope>NUCLEOTIDE SEQUENCE [LARGE SCALE GENOMIC DNA]</scope>
    <source>
        <strain evidence="1 2">NL-1719</strain>
    </source>
</reference>